<accession>A0ABX0KDF6</accession>
<evidence type="ECO:0000313" key="3">
    <source>
        <dbReference type="Proteomes" id="UP000615326"/>
    </source>
</evidence>
<dbReference type="Proteomes" id="UP000615326">
    <property type="component" value="Unassembled WGS sequence"/>
</dbReference>
<evidence type="ECO:0000256" key="1">
    <source>
        <dbReference type="SAM" id="MobiDB-lite"/>
    </source>
</evidence>
<dbReference type="EMBL" id="WOSW01000029">
    <property type="protein sequence ID" value="NHO33494.1"/>
    <property type="molecule type" value="Genomic_DNA"/>
</dbReference>
<keyword evidence="3" id="KW-1185">Reference proteome</keyword>
<comment type="caution">
    <text evidence="2">The sequence shown here is derived from an EMBL/GenBank/DDBJ whole genome shotgun (WGS) entry which is preliminary data.</text>
</comment>
<evidence type="ECO:0000313" key="2">
    <source>
        <dbReference type="EMBL" id="NHO33494.1"/>
    </source>
</evidence>
<reference evidence="2 3" key="1">
    <citation type="journal article" date="2020" name="Int. J. Syst. Evol. Microbiol.">
        <title>Novel acetic acid bacteria from cider fermentations: Acetobacter conturbans sp. nov. and Acetobacter fallax sp. nov.</title>
        <authorList>
            <person name="Sombolestani A.S."/>
            <person name="Cleenwerck I."/>
            <person name="Cnockaert M."/>
            <person name="Borremans W."/>
            <person name="Wieme A.D."/>
            <person name="De Vuyst L."/>
            <person name="Vandamme P."/>
        </authorList>
    </citation>
    <scope>NUCLEOTIDE SEQUENCE [LARGE SCALE GENOMIC DNA]</scope>
    <source>
        <strain evidence="2 3">LMG 1637</strain>
    </source>
</reference>
<protein>
    <submittedName>
        <fullName evidence="2">Uncharacterized protein</fullName>
    </submittedName>
</protein>
<sequence length="235" mass="25735">MTGDSGNAGGNERTGCPPAHIDSPEGRHLWRTLQERMPHLGTLIRYLDQKQASPPESPLLWYQQELFERWFFRVPSPMTGRMIHSGEACLIGDRATAFRLPEAPQIVLISIADNDACPVNTVLETSTGASLHFGSRTVNLTSTETAAALNAFTGPPQTISRVVAICGTAPFRTQLPALQTITRLRRYTPEAAQIDVPHVPPGDILALVPDLRNRLIKEPDATGGQGQVMFRFGYP</sequence>
<proteinExistence type="predicted"/>
<organism evidence="2 3">
    <name type="scientific">Acetobacter fallax</name>
    <dbReference type="NCBI Taxonomy" id="1737473"/>
    <lineage>
        <taxon>Bacteria</taxon>
        <taxon>Pseudomonadati</taxon>
        <taxon>Pseudomonadota</taxon>
        <taxon>Alphaproteobacteria</taxon>
        <taxon>Acetobacterales</taxon>
        <taxon>Acetobacteraceae</taxon>
        <taxon>Acetobacter</taxon>
    </lineage>
</organism>
<dbReference type="RefSeq" id="WP_173578011.1">
    <property type="nucleotide sequence ID" value="NZ_WOSW01000029.1"/>
</dbReference>
<feature type="region of interest" description="Disordered" evidence="1">
    <location>
        <begin position="1"/>
        <end position="24"/>
    </location>
</feature>
<name>A0ABX0KDF6_9PROT</name>
<gene>
    <name evidence="2" type="ORF">GOB84_13165</name>
</gene>